<feature type="chain" id="PRO_5012053450" description="Sushi domain-containing protein" evidence="1">
    <location>
        <begin position="21"/>
        <end position="172"/>
    </location>
</feature>
<evidence type="ECO:0008006" key="4">
    <source>
        <dbReference type="Google" id="ProtNLM"/>
    </source>
</evidence>
<proteinExistence type="predicted"/>
<dbReference type="EMBL" id="LSYS01006356">
    <property type="protein sequence ID" value="OPJ75436.1"/>
    <property type="molecule type" value="Genomic_DNA"/>
</dbReference>
<evidence type="ECO:0000313" key="2">
    <source>
        <dbReference type="EMBL" id="OPJ75436.1"/>
    </source>
</evidence>
<sequence length="172" mass="19513">MILRGLALAFLLVLAPLLLARGPKDSGGAMETEKCQKPQWDPRFIFEQDQVFYDVNEEVMMKCPEGYWSSATEIKCMKLNPRQGSTTSRSIWLVKNVTGLWHPVEGNMTCVELQPYENLDNYCVIKETLLGEEDAGKGGLAGKPLPQPVPVLESSWDSQRREKMERMFKVQC</sequence>
<gene>
    <name evidence="2" type="ORF">AV530_019842</name>
</gene>
<keyword evidence="1" id="KW-0732">Signal</keyword>
<evidence type="ECO:0000313" key="3">
    <source>
        <dbReference type="Proteomes" id="UP000190648"/>
    </source>
</evidence>
<protein>
    <recommendedName>
        <fullName evidence="4">Sushi domain-containing protein</fullName>
    </recommendedName>
</protein>
<keyword evidence="3" id="KW-1185">Reference proteome</keyword>
<dbReference type="AlphaFoldDB" id="A0A1V4JT93"/>
<feature type="signal peptide" evidence="1">
    <location>
        <begin position="1"/>
        <end position="20"/>
    </location>
</feature>
<dbReference type="Proteomes" id="UP000190648">
    <property type="component" value="Unassembled WGS sequence"/>
</dbReference>
<comment type="caution">
    <text evidence="2">The sequence shown here is derived from an EMBL/GenBank/DDBJ whole genome shotgun (WGS) entry which is preliminary data.</text>
</comment>
<organism evidence="2 3">
    <name type="scientific">Patagioenas fasciata monilis</name>
    <dbReference type="NCBI Taxonomy" id="372326"/>
    <lineage>
        <taxon>Eukaryota</taxon>
        <taxon>Metazoa</taxon>
        <taxon>Chordata</taxon>
        <taxon>Craniata</taxon>
        <taxon>Vertebrata</taxon>
        <taxon>Euteleostomi</taxon>
        <taxon>Archelosauria</taxon>
        <taxon>Archosauria</taxon>
        <taxon>Dinosauria</taxon>
        <taxon>Saurischia</taxon>
        <taxon>Theropoda</taxon>
        <taxon>Coelurosauria</taxon>
        <taxon>Aves</taxon>
        <taxon>Neognathae</taxon>
        <taxon>Neoaves</taxon>
        <taxon>Columbimorphae</taxon>
        <taxon>Columbiformes</taxon>
        <taxon>Columbidae</taxon>
        <taxon>Patagioenas</taxon>
    </lineage>
</organism>
<name>A0A1V4JT93_PATFA</name>
<dbReference type="STRING" id="372326.A0A1V4JT93"/>
<reference evidence="2 3" key="1">
    <citation type="submission" date="2016-02" db="EMBL/GenBank/DDBJ databases">
        <title>Band-tailed pigeon sequencing and assembly.</title>
        <authorList>
            <person name="Soares A.E."/>
            <person name="Novak B.J."/>
            <person name="Rice E.S."/>
            <person name="O'Connell B."/>
            <person name="Chang D."/>
            <person name="Weber S."/>
            <person name="Shapiro B."/>
        </authorList>
    </citation>
    <scope>NUCLEOTIDE SEQUENCE [LARGE SCALE GENOMIC DNA]</scope>
    <source>
        <strain evidence="2">BTP2013</strain>
        <tissue evidence="2">Blood</tissue>
    </source>
</reference>
<accession>A0A1V4JT93</accession>
<evidence type="ECO:0000256" key="1">
    <source>
        <dbReference type="SAM" id="SignalP"/>
    </source>
</evidence>